<comment type="caution">
    <text evidence="4">The sequence shown here is derived from an EMBL/GenBank/DDBJ whole genome shotgun (WGS) entry which is preliminary data.</text>
</comment>
<feature type="domain" description="HTH OST-type" evidence="3">
    <location>
        <begin position="804"/>
        <end position="881"/>
    </location>
</feature>
<keyword evidence="5" id="KW-1185">Reference proteome</keyword>
<sequence>MSMRPFLPKCLFFSSSPARALLLLPLQLSQFSSSSHSPSYHPRRLEEESRHVRVSVWWDFENCQVPNTINVSKIATVITDAVRANGIKGPVHITAFGDVLQLSRSNQEALSYTGIHLAHVPNGGKNSADRSLLIDLMCWVSQNPPPAHLFLISGDKDFAGILHRLRMNNYNILLATPGSASDVLCAAATIMWHWPSLLKGEELTGKHFNHPPDGPVGSWYGNYKVPLENPFSASEQSASCQKAESCESPPIPKSVARQVRKILSSHPKGMSITDFRAELAKNNVQLEKSFYGQKKFSRFLLSIPHVQLKHLGEGVYFVCLAPSEFPKPLASNDGPSKTPAVGNEAPQKLNGESKNTPRDVDRTPSMPSLHERSSAKIGNMTDAQLSKVQLPQKDKEVSRFKADNEIVTPDEISLNKSGKPTSSDDHSAQNTLVENNLVDDESGKYIAEYKNEVPTRGDADEVCQSSYSLPVDDFMVEKRHGGSVETHSKSSIFGWIRSWFPFWKRNAKSDDLTTNKTSMDSHSEFEEPKLSQLDMAVSHSEEPKLCQPEMAVSHSEEPKLCQPDMAISHLEEPKLSQVDETINHSEESKLSEQNQSVIHAEEPKISDQAPMLSEPNQIVSHSVETKLCDRDQTVSQSVEANTSEVNQNVGHSDKPELFFRDSFWNYMESFVFTTQGSVLVSLSTSREDLAQKLQKGGPAVLESLTEKDILQLIDLLIADKKWLEVSGSTKYPFKVTRPVQKNSSMGLSHGANGLRSLFLNRASQSNLQKLLEHDAEKHNQNTPHTSVLKLATEKLYAERSRNDILVDCQKVVDEILRIHPEGYNIGCFRKLFYEMCGYHINLQKLGYKNLASLLQTMQGAKLESTNIFPSVPADVCYSDRETSILKTQVTRASHAVTYSDSELSGSAPKDDSMDSPWEELGPISAKNSDQSDVESELSRNAKELDNTSKYPDYEPVGLDYDPSESEEDSTCLTQPEEQGKRRCNEQDSSLLKVLDFWHCRKEGENSAKNSDSVDIFNNDSLKRILNPSGKSSQGALSKIPSGNYREKHSSRKSYSFVADPLLSPKDKLIDGMLDGFKKTDETKMQN</sequence>
<keyword evidence="2" id="KW-0732">Signal</keyword>
<dbReference type="InterPro" id="IPR041966">
    <property type="entry name" value="LOTUS-like"/>
</dbReference>
<dbReference type="CDD" id="cd08824">
    <property type="entry name" value="LOTUS"/>
    <property type="match status" value="2"/>
</dbReference>
<evidence type="ECO:0000256" key="1">
    <source>
        <dbReference type="SAM" id="MobiDB-lite"/>
    </source>
</evidence>
<feature type="chain" id="PRO_5019490532" description="HTH OST-type domain-containing protein" evidence="2">
    <location>
        <begin position="21"/>
        <end position="1086"/>
    </location>
</feature>
<dbReference type="AlphaFoldDB" id="A0A444X5H3"/>
<dbReference type="InterPro" id="IPR024768">
    <property type="entry name" value="Marf1"/>
</dbReference>
<gene>
    <name evidence="4" type="ORF">Ahy_B10g104334</name>
</gene>
<dbReference type="InterPro" id="IPR021139">
    <property type="entry name" value="NYN"/>
</dbReference>
<dbReference type="Gramene" id="arahy.Tifrunner.gnm2.ann2.Ah20g330800.1">
    <property type="protein sequence ID" value="arahy.Tifrunner.gnm2.ann2.Ah20g330800.1-CDS"/>
    <property type="gene ID" value="arahy.Tifrunner.gnm2.ann2.Ah20g330800"/>
</dbReference>
<evidence type="ECO:0000313" key="5">
    <source>
        <dbReference type="Proteomes" id="UP000289738"/>
    </source>
</evidence>
<reference evidence="4 5" key="1">
    <citation type="submission" date="2019-01" db="EMBL/GenBank/DDBJ databases">
        <title>Sequencing of cultivated peanut Arachis hypogaea provides insights into genome evolution and oil improvement.</title>
        <authorList>
            <person name="Chen X."/>
        </authorList>
    </citation>
    <scope>NUCLEOTIDE SEQUENCE [LARGE SCALE GENOMIC DNA]</scope>
    <source>
        <strain evidence="5">cv. Fuhuasheng</strain>
        <tissue evidence="4">Leaves</tissue>
    </source>
</reference>
<feature type="compositionally biased region" description="Basic and acidic residues" evidence="1">
    <location>
        <begin position="392"/>
        <end position="404"/>
    </location>
</feature>
<dbReference type="PANTHER" id="PTHR14379:SF6">
    <property type="entry name" value="EMB|CAB71880.1"/>
    <property type="match status" value="1"/>
</dbReference>
<dbReference type="SMR" id="A0A444X5H3"/>
<feature type="region of interest" description="Disordered" evidence="1">
    <location>
        <begin position="1024"/>
        <end position="1055"/>
    </location>
</feature>
<dbReference type="OrthoDB" id="549353at2759"/>
<dbReference type="Proteomes" id="UP000289738">
    <property type="component" value="Chromosome B10"/>
</dbReference>
<feature type="region of interest" description="Disordered" evidence="1">
    <location>
        <begin position="330"/>
        <end position="429"/>
    </location>
</feature>
<dbReference type="PROSITE" id="PS51644">
    <property type="entry name" value="HTH_OST"/>
    <property type="match status" value="2"/>
</dbReference>
<dbReference type="GO" id="GO:0004540">
    <property type="term" value="F:RNA nuclease activity"/>
    <property type="evidence" value="ECO:0007669"/>
    <property type="project" value="InterPro"/>
</dbReference>
<protein>
    <recommendedName>
        <fullName evidence="3">HTH OST-type domain-containing protein</fullName>
    </recommendedName>
</protein>
<dbReference type="Pfam" id="PF12872">
    <property type="entry name" value="OST-HTH"/>
    <property type="match status" value="2"/>
</dbReference>
<dbReference type="Gene3D" id="3.30.420.610">
    <property type="entry name" value="LOTUS domain-like"/>
    <property type="match status" value="2"/>
</dbReference>
<evidence type="ECO:0000256" key="2">
    <source>
        <dbReference type="SAM" id="SignalP"/>
    </source>
</evidence>
<feature type="compositionally biased region" description="Basic and acidic residues" evidence="1">
    <location>
        <begin position="936"/>
        <end position="946"/>
    </location>
</feature>
<dbReference type="CDD" id="cd10910">
    <property type="entry name" value="PIN_limkain_b1_N_like"/>
    <property type="match status" value="1"/>
</dbReference>
<evidence type="ECO:0000259" key="3">
    <source>
        <dbReference type="PROSITE" id="PS51644"/>
    </source>
</evidence>
<dbReference type="Pfam" id="PF01936">
    <property type="entry name" value="NYN"/>
    <property type="match status" value="1"/>
</dbReference>
<dbReference type="GO" id="GO:0005777">
    <property type="term" value="C:peroxisome"/>
    <property type="evidence" value="ECO:0007669"/>
    <property type="project" value="InterPro"/>
</dbReference>
<evidence type="ECO:0000313" key="4">
    <source>
        <dbReference type="EMBL" id="RYQ84843.1"/>
    </source>
</evidence>
<feature type="signal peptide" evidence="2">
    <location>
        <begin position="1"/>
        <end position="20"/>
    </location>
</feature>
<organism evidence="4 5">
    <name type="scientific">Arachis hypogaea</name>
    <name type="common">Peanut</name>
    <dbReference type="NCBI Taxonomy" id="3818"/>
    <lineage>
        <taxon>Eukaryota</taxon>
        <taxon>Viridiplantae</taxon>
        <taxon>Streptophyta</taxon>
        <taxon>Embryophyta</taxon>
        <taxon>Tracheophyta</taxon>
        <taxon>Spermatophyta</taxon>
        <taxon>Magnoliopsida</taxon>
        <taxon>eudicotyledons</taxon>
        <taxon>Gunneridae</taxon>
        <taxon>Pentapetalae</taxon>
        <taxon>rosids</taxon>
        <taxon>fabids</taxon>
        <taxon>Fabales</taxon>
        <taxon>Fabaceae</taxon>
        <taxon>Papilionoideae</taxon>
        <taxon>50 kb inversion clade</taxon>
        <taxon>dalbergioids sensu lato</taxon>
        <taxon>Dalbergieae</taxon>
        <taxon>Pterocarpus clade</taxon>
        <taxon>Arachis</taxon>
    </lineage>
</organism>
<dbReference type="Gene3D" id="3.40.50.1010">
    <property type="entry name" value="5'-nuclease"/>
    <property type="match status" value="1"/>
</dbReference>
<dbReference type="PANTHER" id="PTHR14379">
    <property type="entry name" value="LIMKAIN B LKAP"/>
    <property type="match status" value="1"/>
</dbReference>
<dbReference type="InterPro" id="IPR025605">
    <property type="entry name" value="OST-HTH/LOTUS_dom"/>
</dbReference>
<dbReference type="GO" id="GO:0010468">
    <property type="term" value="P:regulation of gene expression"/>
    <property type="evidence" value="ECO:0007669"/>
    <property type="project" value="InterPro"/>
</dbReference>
<feature type="domain" description="HTH OST-type" evidence="3">
    <location>
        <begin position="251"/>
        <end position="322"/>
    </location>
</feature>
<feature type="region of interest" description="Disordered" evidence="1">
    <location>
        <begin position="896"/>
        <end position="984"/>
    </location>
</feature>
<proteinExistence type="predicted"/>
<dbReference type="STRING" id="3818.A0A444X5H3"/>
<dbReference type="EMBL" id="SDMP01000020">
    <property type="protein sequence ID" value="RYQ84843.1"/>
    <property type="molecule type" value="Genomic_DNA"/>
</dbReference>
<accession>A0A444X5H3</accession>
<name>A0A444X5H3_ARAHY</name>